<dbReference type="InterPro" id="IPR035093">
    <property type="entry name" value="RelE/ParE_toxin_dom_sf"/>
</dbReference>
<dbReference type="KEGG" id="rhd:R2APBS1_0064"/>
<keyword evidence="3" id="KW-1185">Reference proteome</keyword>
<dbReference type="Proteomes" id="UP000011859">
    <property type="component" value="Chromosome"/>
</dbReference>
<dbReference type="STRING" id="666685.R2APBS1_0064"/>
<name>M4NA37_9GAMM</name>
<proteinExistence type="predicted"/>
<gene>
    <name evidence="2" type="ORF">R2APBS1_0064</name>
</gene>
<sequence length="151" mass="16005">MTRVRLAPGVIEDLDRIVEHLHHHESAAAETRAGGIISAFDVLADNPLIGRPAGDDKRELLIGHGAAGYVALYCYLPVIDTALILAVRGQREGDTQDRERNRSRQGCSRCRSAQLRGRGFLGGGPSSTKATPTMAASVMMASSAALPASLT</sequence>
<reference evidence="2 3" key="1">
    <citation type="submission" date="2012-04" db="EMBL/GenBank/DDBJ databases">
        <title>Complete genome of Rhodanobacter sp. 2APBS1.</title>
        <authorList>
            <consortium name="US DOE Joint Genome Institute"/>
            <person name="Huntemann M."/>
            <person name="Wei C.-L."/>
            <person name="Han J."/>
            <person name="Detter J.C."/>
            <person name="Han C."/>
            <person name="Tapia R."/>
            <person name="Munk A.C.C."/>
            <person name="Chen A."/>
            <person name="Krypides N."/>
            <person name="Mavromatis K."/>
            <person name="Markowitz V."/>
            <person name="Szeto E."/>
            <person name="Ivanova N."/>
            <person name="Mikhailova N."/>
            <person name="Ovchinnikova G."/>
            <person name="Pagani I."/>
            <person name="Pati A."/>
            <person name="Goodwin L."/>
            <person name="Peters L."/>
            <person name="Pitluck S."/>
            <person name="Woyke T."/>
            <person name="Prakash O."/>
            <person name="Elkins J."/>
            <person name="Brown S."/>
            <person name="Palumbo A."/>
            <person name="Hemme C."/>
            <person name="Zhou J."/>
            <person name="Watson D."/>
            <person name="Jardine P."/>
            <person name="Kostka J."/>
            <person name="Green S."/>
        </authorList>
    </citation>
    <scope>NUCLEOTIDE SEQUENCE [LARGE SCALE GENOMIC DNA]</scope>
    <source>
        <strain evidence="2 3">2APBS1</strain>
    </source>
</reference>
<evidence type="ECO:0000313" key="2">
    <source>
        <dbReference type="EMBL" id="AGG87250.1"/>
    </source>
</evidence>
<dbReference type="Gene3D" id="3.30.2310.20">
    <property type="entry name" value="RelE-like"/>
    <property type="match status" value="1"/>
</dbReference>
<dbReference type="EMBL" id="CP003470">
    <property type="protein sequence ID" value="AGG87250.1"/>
    <property type="molecule type" value="Genomic_DNA"/>
</dbReference>
<organism evidence="2 3">
    <name type="scientific">Rhodanobacter denitrificans</name>
    <dbReference type="NCBI Taxonomy" id="666685"/>
    <lineage>
        <taxon>Bacteria</taxon>
        <taxon>Pseudomonadati</taxon>
        <taxon>Pseudomonadota</taxon>
        <taxon>Gammaproteobacteria</taxon>
        <taxon>Lysobacterales</taxon>
        <taxon>Rhodanobacteraceae</taxon>
        <taxon>Rhodanobacter</taxon>
    </lineage>
</organism>
<protein>
    <submittedName>
        <fullName evidence="2">Plasmid stabilization system protein</fullName>
    </submittedName>
</protein>
<dbReference type="OrthoDB" id="121597at2"/>
<dbReference type="InterPro" id="IPR007712">
    <property type="entry name" value="RelE/ParE_toxin"/>
</dbReference>
<accession>M4NA37</accession>
<dbReference type="HOGENOM" id="CLU_1729944_0_0_6"/>
<evidence type="ECO:0000256" key="1">
    <source>
        <dbReference type="ARBA" id="ARBA00022649"/>
    </source>
</evidence>
<dbReference type="eggNOG" id="COG3668">
    <property type="taxonomic scope" value="Bacteria"/>
</dbReference>
<dbReference type="AlphaFoldDB" id="M4NA37"/>
<evidence type="ECO:0000313" key="3">
    <source>
        <dbReference type="Proteomes" id="UP000011859"/>
    </source>
</evidence>
<dbReference type="Pfam" id="PF05016">
    <property type="entry name" value="ParE_toxin"/>
    <property type="match status" value="1"/>
</dbReference>
<keyword evidence="1" id="KW-1277">Toxin-antitoxin system</keyword>